<feature type="domain" description="Rhodanese" evidence="3">
    <location>
        <begin position="164"/>
        <end position="247"/>
    </location>
</feature>
<keyword evidence="2" id="KW-0732">Signal</keyword>
<dbReference type="STRING" id="215200.SAMN05216454_11013"/>
<name>A0A1H8IYQ5_9FIRM</name>
<feature type="signal peptide" evidence="2">
    <location>
        <begin position="1"/>
        <end position="23"/>
    </location>
</feature>
<feature type="chain" id="PRO_5038704494" evidence="2">
    <location>
        <begin position="24"/>
        <end position="249"/>
    </location>
</feature>
<evidence type="ECO:0000256" key="2">
    <source>
        <dbReference type="SAM" id="SignalP"/>
    </source>
</evidence>
<gene>
    <name evidence="4" type="ORF">SAMN05216454_11013</name>
</gene>
<dbReference type="Gene3D" id="3.40.250.10">
    <property type="entry name" value="Rhodanese-like domain"/>
    <property type="match status" value="2"/>
</dbReference>
<keyword evidence="4" id="KW-0808">Transferase</keyword>
<feature type="compositionally biased region" description="Basic and acidic residues" evidence="1">
    <location>
        <begin position="26"/>
        <end position="48"/>
    </location>
</feature>
<dbReference type="InterPro" id="IPR036873">
    <property type="entry name" value="Rhodanese-like_dom_sf"/>
</dbReference>
<dbReference type="Proteomes" id="UP000199512">
    <property type="component" value="Unassembled WGS sequence"/>
</dbReference>
<dbReference type="InterPro" id="IPR001763">
    <property type="entry name" value="Rhodanese-like_dom"/>
</dbReference>
<dbReference type="InterPro" id="IPR050229">
    <property type="entry name" value="GlpE_sulfurtransferase"/>
</dbReference>
<dbReference type="PANTHER" id="PTHR43031">
    <property type="entry name" value="FAD-DEPENDENT OXIDOREDUCTASE"/>
    <property type="match status" value="1"/>
</dbReference>
<dbReference type="PROSITE" id="PS51257">
    <property type="entry name" value="PROKAR_LIPOPROTEIN"/>
    <property type="match status" value="1"/>
</dbReference>
<feature type="domain" description="Rhodanese" evidence="3">
    <location>
        <begin position="63"/>
        <end position="149"/>
    </location>
</feature>
<dbReference type="Pfam" id="PF00581">
    <property type="entry name" value="Rhodanese"/>
    <property type="match status" value="2"/>
</dbReference>
<dbReference type="PANTHER" id="PTHR43031:SF1">
    <property type="entry name" value="PYRIDINE NUCLEOTIDE-DISULPHIDE OXIDOREDUCTASE"/>
    <property type="match status" value="1"/>
</dbReference>
<evidence type="ECO:0000313" key="4">
    <source>
        <dbReference type="EMBL" id="SEN73581.1"/>
    </source>
</evidence>
<organism evidence="4 5">
    <name type="scientific">Peptostreptococcus russellii</name>
    <dbReference type="NCBI Taxonomy" id="215200"/>
    <lineage>
        <taxon>Bacteria</taxon>
        <taxon>Bacillati</taxon>
        <taxon>Bacillota</taxon>
        <taxon>Clostridia</taxon>
        <taxon>Peptostreptococcales</taxon>
        <taxon>Peptostreptococcaceae</taxon>
        <taxon>Peptostreptococcus</taxon>
    </lineage>
</organism>
<dbReference type="SMART" id="SM00450">
    <property type="entry name" value="RHOD"/>
    <property type="match status" value="2"/>
</dbReference>
<evidence type="ECO:0000256" key="1">
    <source>
        <dbReference type="SAM" id="MobiDB-lite"/>
    </source>
</evidence>
<dbReference type="GO" id="GO:0016740">
    <property type="term" value="F:transferase activity"/>
    <property type="evidence" value="ECO:0007669"/>
    <property type="project" value="UniProtKB-KW"/>
</dbReference>
<feature type="region of interest" description="Disordered" evidence="1">
    <location>
        <begin position="24"/>
        <end position="48"/>
    </location>
</feature>
<dbReference type="RefSeq" id="WP_091975769.1">
    <property type="nucleotide sequence ID" value="NZ_FODF01000010.1"/>
</dbReference>
<evidence type="ECO:0000313" key="5">
    <source>
        <dbReference type="Proteomes" id="UP000199512"/>
    </source>
</evidence>
<dbReference type="AlphaFoldDB" id="A0A1H8IYQ5"/>
<evidence type="ECO:0000259" key="3">
    <source>
        <dbReference type="PROSITE" id="PS50206"/>
    </source>
</evidence>
<accession>A0A1H8IYQ5</accession>
<proteinExistence type="predicted"/>
<sequence length="249" mass="27936">MKLKKTKLALMALLMASSIGLSACGQKEEPKKEATQTEEKKEDSKAQLMKGDELAKIESDKKEKENYLVIDVRSPEEYKEGHLKFAINMPIDDFDKEMSSIDGFKDKNVVVYCNSGKKSAEVAEKLVKAGFTKVYDAEGVKKHDYDLVKFSNELGPEFDKDIKDGKAKLIIDARKADDFKKGTFDKAINIMPDDFDAKKGELPKDKNEAIYVFCYTGNKSAEVAQKLIDDGYTNVVNAIDGSKEYDYGF</sequence>
<reference evidence="4 5" key="1">
    <citation type="submission" date="2016-10" db="EMBL/GenBank/DDBJ databases">
        <authorList>
            <person name="de Groot N.N."/>
        </authorList>
    </citation>
    <scope>NUCLEOTIDE SEQUENCE [LARGE SCALE GENOMIC DNA]</scope>
    <source>
        <strain evidence="4 5">Calf135</strain>
    </source>
</reference>
<dbReference type="PROSITE" id="PS50206">
    <property type="entry name" value="RHODANESE_3"/>
    <property type="match status" value="2"/>
</dbReference>
<keyword evidence="5" id="KW-1185">Reference proteome</keyword>
<dbReference type="OrthoDB" id="9800872at2"/>
<dbReference type="CDD" id="cd00158">
    <property type="entry name" value="RHOD"/>
    <property type="match status" value="2"/>
</dbReference>
<protein>
    <submittedName>
        <fullName evidence="4">Rhodanese-related sulfurtransferase</fullName>
    </submittedName>
</protein>
<dbReference type="EMBL" id="FODF01000010">
    <property type="protein sequence ID" value="SEN73581.1"/>
    <property type="molecule type" value="Genomic_DNA"/>
</dbReference>
<dbReference type="SUPFAM" id="SSF52821">
    <property type="entry name" value="Rhodanese/Cell cycle control phosphatase"/>
    <property type="match status" value="2"/>
</dbReference>